<dbReference type="Proteomes" id="UP000515126">
    <property type="component" value="Chromosome 19"/>
</dbReference>
<dbReference type="RefSeq" id="XP_021008226.1">
    <property type="nucleotide sequence ID" value="XM_021152567.1"/>
</dbReference>
<accession>A0A6P5P6Z5</accession>
<dbReference type="GeneID" id="110286106"/>
<keyword evidence="1" id="KW-1185">Reference proteome</keyword>
<dbReference type="KEGG" id="mcal:110286106"/>
<evidence type="ECO:0000313" key="1">
    <source>
        <dbReference type="Proteomes" id="UP000515126"/>
    </source>
</evidence>
<organism evidence="1 2">
    <name type="scientific">Mus caroli</name>
    <name type="common">Ryukyu mouse</name>
    <name type="synonym">Ricefield mouse</name>
    <dbReference type="NCBI Taxonomy" id="10089"/>
    <lineage>
        <taxon>Eukaryota</taxon>
        <taxon>Metazoa</taxon>
        <taxon>Chordata</taxon>
        <taxon>Craniata</taxon>
        <taxon>Vertebrata</taxon>
        <taxon>Euteleostomi</taxon>
        <taxon>Mammalia</taxon>
        <taxon>Eutheria</taxon>
        <taxon>Euarchontoglires</taxon>
        <taxon>Glires</taxon>
        <taxon>Rodentia</taxon>
        <taxon>Myomorpha</taxon>
        <taxon>Muroidea</taxon>
        <taxon>Muridae</taxon>
        <taxon>Murinae</taxon>
        <taxon>Mus</taxon>
        <taxon>Mus</taxon>
    </lineage>
</organism>
<protein>
    <submittedName>
        <fullName evidence="2">Uncharacterized protein LOC110286106 isoform X1</fullName>
    </submittedName>
</protein>
<name>A0A6P5P6Z5_MUSCR</name>
<proteinExistence type="predicted"/>
<dbReference type="AlphaFoldDB" id="A0A6P5P6Z5"/>
<evidence type="ECO:0000313" key="2">
    <source>
        <dbReference type="RefSeq" id="XP_021008226.1"/>
    </source>
</evidence>
<reference evidence="2" key="1">
    <citation type="submission" date="2025-08" db="UniProtKB">
        <authorList>
            <consortium name="RefSeq"/>
        </authorList>
    </citation>
    <scope>IDENTIFICATION</scope>
</reference>
<sequence>MLPRCVEAHAMGFQSTSYSLHLDLLPILLFPLCHREEGESDTHWGPASPSLLHIDPGGRCQWNSSVRLAASRLAATCRTAVGSGVFNICLICRNSGCLQGFATRDDIATEILELTRQWLSENVSMKH</sequence>
<gene>
    <name evidence="2" type="primary">LOC110286106</name>
</gene>